<dbReference type="InterPro" id="IPR001895">
    <property type="entry name" value="RASGEF_cat_dom"/>
</dbReference>
<reference evidence="4 5" key="1">
    <citation type="submission" date="2024-04" db="EMBL/GenBank/DDBJ databases">
        <title>Tritrichomonas musculus Genome.</title>
        <authorList>
            <person name="Alves-Ferreira E."/>
            <person name="Grigg M."/>
            <person name="Lorenzi H."/>
            <person name="Galac M."/>
        </authorList>
    </citation>
    <scope>NUCLEOTIDE SEQUENCE [LARGE SCALE GENOMIC DNA]</scope>
    <source>
        <strain evidence="4 5">EAF2021</strain>
    </source>
</reference>
<dbReference type="InterPro" id="IPR008937">
    <property type="entry name" value="Ras-like_GEF"/>
</dbReference>
<gene>
    <name evidence="4" type="ORF">M9Y10_037871</name>
</gene>
<evidence type="ECO:0000256" key="2">
    <source>
        <dbReference type="PROSITE-ProRule" id="PRU00168"/>
    </source>
</evidence>
<keyword evidence="1 2" id="KW-0344">Guanine-nucleotide releasing factor</keyword>
<dbReference type="InterPro" id="IPR023578">
    <property type="entry name" value="Ras_GEF_dom_sf"/>
</dbReference>
<dbReference type="SMART" id="SM00147">
    <property type="entry name" value="RasGEF"/>
    <property type="match status" value="1"/>
</dbReference>
<dbReference type="PANTHER" id="PTHR23113:SF365">
    <property type="entry name" value="RAS-GEF DOMAIN-CONTAINING PROTEIN"/>
    <property type="match status" value="1"/>
</dbReference>
<name>A0ABR2K6V4_9EUKA</name>
<dbReference type="InterPro" id="IPR036964">
    <property type="entry name" value="RASGEF_cat_dom_sf"/>
</dbReference>
<comment type="caution">
    <text evidence="4">The sequence shown here is derived from an EMBL/GenBank/DDBJ whole genome shotgun (WGS) entry which is preliminary data.</text>
</comment>
<accession>A0ABR2K6V4</accession>
<evidence type="ECO:0000313" key="4">
    <source>
        <dbReference type="EMBL" id="KAK8886838.1"/>
    </source>
</evidence>
<dbReference type="PROSITE" id="PS50896">
    <property type="entry name" value="LISH"/>
    <property type="match status" value="1"/>
</dbReference>
<dbReference type="InterPro" id="IPR006594">
    <property type="entry name" value="LisH"/>
</dbReference>
<evidence type="ECO:0000259" key="3">
    <source>
        <dbReference type="PROSITE" id="PS50009"/>
    </source>
</evidence>
<dbReference type="EMBL" id="JAPFFF010000006">
    <property type="protein sequence ID" value="KAK8886838.1"/>
    <property type="molecule type" value="Genomic_DNA"/>
</dbReference>
<dbReference type="PANTHER" id="PTHR23113">
    <property type="entry name" value="GUANINE NUCLEOTIDE EXCHANGE FACTOR"/>
    <property type="match status" value="1"/>
</dbReference>
<organism evidence="4 5">
    <name type="scientific">Tritrichomonas musculus</name>
    <dbReference type="NCBI Taxonomy" id="1915356"/>
    <lineage>
        <taxon>Eukaryota</taxon>
        <taxon>Metamonada</taxon>
        <taxon>Parabasalia</taxon>
        <taxon>Tritrichomonadida</taxon>
        <taxon>Tritrichomonadidae</taxon>
        <taxon>Tritrichomonas</taxon>
    </lineage>
</organism>
<evidence type="ECO:0000313" key="5">
    <source>
        <dbReference type="Proteomes" id="UP001470230"/>
    </source>
</evidence>
<proteinExistence type="predicted"/>
<keyword evidence="5" id="KW-1185">Reference proteome</keyword>
<protein>
    <recommendedName>
        <fullName evidence="3">Ras-GEF domain-containing protein</fullName>
    </recommendedName>
</protein>
<dbReference type="PROSITE" id="PS50009">
    <property type="entry name" value="RASGEF_CAT"/>
    <property type="match status" value="1"/>
</dbReference>
<dbReference type="Pfam" id="PF00617">
    <property type="entry name" value="RasGEF"/>
    <property type="match status" value="1"/>
</dbReference>
<sequence length="561" mass="65577">MSKENEKSEEITPEERSLWLYRAMEEDTTSLELRERTFPWTKVHSYGLLKRANYTSCSAQLDRYRVLEIIYQHLHSIGMHHVAYSLAQESQLEFQRKDQDMERTDLRLLVSMSLGPRDNLWDDTGIENTVLAEEPFDEDNESVRYVEPIEKISEVLKGDFSCVEFKKGEENTFSGIKFAPLRYLIIALLKGKPIESSIEDHEKFFLTLNSICSSSHFFNHLSCIYEQSDNDMKEKVLDLLIEWVHFSGLFIGKKTLRDIRIFVQDIDDPKALDLYNDIPNLSYGRPIIKDEKPLPEIKNPESLLVPNLTLDIPQAVEVARQISLVCHSLFNVIHPREFYFAISKRRLCLDTKRLCEFFQFGNKIKLLVAYNILANCNKSNQFDTKVFKKMIRIANKLLEINNFEAVSWFVSAFKMKCIMNLNQLWNFSNEEQETLQNLTSNYDWRKQSDSYAENIEKCYDQKIPAIPNMRYELSLVAVDGYGGEEFKKDKKVGSKVNWEKRNVSANSIRFYNQFQDIKYNFHKISQIQNLLSEGLVHTKEELNSLSMQIKKSAIDANVIKE</sequence>
<feature type="domain" description="Ras-GEF" evidence="3">
    <location>
        <begin position="314"/>
        <end position="552"/>
    </location>
</feature>
<dbReference type="Proteomes" id="UP001470230">
    <property type="component" value="Unassembled WGS sequence"/>
</dbReference>
<dbReference type="SUPFAM" id="SSF48366">
    <property type="entry name" value="Ras GEF"/>
    <property type="match status" value="1"/>
</dbReference>
<dbReference type="Gene3D" id="1.10.840.10">
    <property type="entry name" value="Ras guanine-nucleotide exchange factors catalytic domain"/>
    <property type="match status" value="1"/>
</dbReference>
<evidence type="ECO:0000256" key="1">
    <source>
        <dbReference type="ARBA" id="ARBA00022658"/>
    </source>
</evidence>